<comment type="function">
    <text evidence="1">Cytochrome c2 is found mainly in purple, non-sulfur, photosynthetic bacteria where it functions as the electron donor to the oxidized bacteriochlorophyll in the photophosphorylation pathway. However, it may also have a role in the respiratory chain and is found in some non-photosynthetic bacteria.</text>
</comment>
<dbReference type="InterPro" id="IPR002327">
    <property type="entry name" value="Cyt_c_1A/1B"/>
</dbReference>
<dbReference type="PANTHER" id="PTHR11961">
    <property type="entry name" value="CYTOCHROME C"/>
    <property type="match status" value="1"/>
</dbReference>
<organism evidence="10 11">
    <name type="scientific">Pacificispira spongiicola</name>
    <dbReference type="NCBI Taxonomy" id="2729598"/>
    <lineage>
        <taxon>Bacteria</taxon>
        <taxon>Pseudomonadati</taxon>
        <taxon>Pseudomonadota</taxon>
        <taxon>Alphaproteobacteria</taxon>
        <taxon>Rhodospirillales</taxon>
        <taxon>Rhodospirillaceae</taxon>
        <taxon>Pacificispira</taxon>
    </lineage>
</organism>
<keyword evidence="2" id="KW-0813">Transport</keyword>
<dbReference type="InterPro" id="IPR009056">
    <property type="entry name" value="Cyt_c-like_dom"/>
</dbReference>
<evidence type="ECO:0000256" key="7">
    <source>
        <dbReference type="ARBA" id="ARBA00023004"/>
    </source>
</evidence>
<sequence>MLFFLITLVSARLDGRAETPFDPCRSCHEIGPGAKNRVGPHLDGILGRQAGSVDGFAYSKAMLKAGEDGLTWTAETLSEYVSKPRDFVPGNRMSFRGMVDAEDRAALIDWLRENSGAKPADDVTAVSPAPTVSSDMASIVLQTEGDPAYGEYLSTECVTCHQASGHADGIPSIVGLPRDYFIRALLAYQSNIRDNEVMKLITSSMGNEEMAALAAYFGSLSPN</sequence>
<dbReference type="PRINTS" id="PR00604">
    <property type="entry name" value="CYTCHRMECIAB"/>
</dbReference>
<evidence type="ECO:0000256" key="3">
    <source>
        <dbReference type="ARBA" id="ARBA00022531"/>
    </source>
</evidence>
<evidence type="ECO:0000313" key="11">
    <source>
        <dbReference type="Proteomes" id="UP000539372"/>
    </source>
</evidence>
<evidence type="ECO:0000256" key="1">
    <source>
        <dbReference type="ARBA" id="ARBA00003590"/>
    </source>
</evidence>
<evidence type="ECO:0000259" key="9">
    <source>
        <dbReference type="PROSITE" id="PS51007"/>
    </source>
</evidence>
<accession>A0A7Y0HHU8</accession>
<evidence type="ECO:0000256" key="4">
    <source>
        <dbReference type="ARBA" id="ARBA00022617"/>
    </source>
</evidence>
<dbReference type="GO" id="GO:0020037">
    <property type="term" value="F:heme binding"/>
    <property type="evidence" value="ECO:0007669"/>
    <property type="project" value="InterPro"/>
</dbReference>
<dbReference type="EMBL" id="JABBNT010000005">
    <property type="protein sequence ID" value="NMM46267.1"/>
    <property type="molecule type" value="Genomic_DNA"/>
</dbReference>
<keyword evidence="7 8" id="KW-0408">Iron</keyword>
<keyword evidence="3" id="KW-0602">Photosynthesis</keyword>
<reference evidence="10 11" key="1">
    <citation type="submission" date="2020-04" db="EMBL/GenBank/DDBJ databases">
        <title>Rhodospirillaceae bacterium KN72 isolated from deep sea.</title>
        <authorList>
            <person name="Zhang D.-C."/>
        </authorList>
    </citation>
    <scope>NUCLEOTIDE SEQUENCE [LARGE SCALE GENOMIC DNA]</scope>
    <source>
        <strain evidence="10 11">KN72</strain>
    </source>
</reference>
<dbReference type="Gene3D" id="1.10.760.10">
    <property type="entry name" value="Cytochrome c-like domain"/>
    <property type="match status" value="2"/>
</dbReference>
<dbReference type="GO" id="GO:0015979">
    <property type="term" value="P:photosynthesis"/>
    <property type="evidence" value="ECO:0007669"/>
    <property type="project" value="UniProtKB-KW"/>
</dbReference>
<feature type="domain" description="Cytochrome c" evidence="9">
    <location>
        <begin position="1"/>
        <end position="115"/>
    </location>
</feature>
<evidence type="ECO:0000256" key="6">
    <source>
        <dbReference type="ARBA" id="ARBA00022982"/>
    </source>
</evidence>
<dbReference type="InterPro" id="IPR036909">
    <property type="entry name" value="Cyt_c-like_dom_sf"/>
</dbReference>
<evidence type="ECO:0000256" key="2">
    <source>
        <dbReference type="ARBA" id="ARBA00022448"/>
    </source>
</evidence>
<keyword evidence="11" id="KW-1185">Reference proteome</keyword>
<keyword evidence="5 8" id="KW-0479">Metal-binding</keyword>
<gene>
    <name evidence="10" type="ORF">HH303_17380</name>
</gene>
<evidence type="ECO:0000313" key="10">
    <source>
        <dbReference type="EMBL" id="NMM46267.1"/>
    </source>
</evidence>
<evidence type="ECO:0000256" key="5">
    <source>
        <dbReference type="ARBA" id="ARBA00022723"/>
    </source>
</evidence>
<keyword evidence="6" id="KW-0249">Electron transport</keyword>
<comment type="caution">
    <text evidence="10">The sequence shown here is derived from an EMBL/GenBank/DDBJ whole genome shotgun (WGS) entry which is preliminary data.</text>
</comment>
<dbReference type="RefSeq" id="WP_169626632.1">
    <property type="nucleotide sequence ID" value="NZ_JABBNT010000005.1"/>
</dbReference>
<dbReference type="GO" id="GO:0046872">
    <property type="term" value="F:metal ion binding"/>
    <property type="evidence" value="ECO:0007669"/>
    <property type="project" value="UniProtKB-KW"/>
</dbReference>
<proteinExistence type="predicted"/>
<protein>
    <submittedName>
        <fullName evidence="10">Cytochrome C</fullName>
    </submittedName>
</protein>
<evidence type="ECO:0000256" key="8">
    <source>
        <dbReference type="PROSITE-ProRule" id="PRU00433"/>
    </source>
</evidence>
<feature type="domain" description="Cytochrome c" evidence="9">
    <location>
        <begin position="145"/>
        <end position="221"/>
    </location>
</feature>
<dbReference type="AlphaFoldDB" id="A0A7Y0HHU8"/>
<dbReference type="PROSITE" id="PS51007">
    <property type="entry name" value="CYTC"/>
    <property type="match status" value="2"/>
</dbReference>
<name>A0A7Y0HHU8_9PROT</name>
<dbReference type="GO" id="GO:0009055">
    <property type="term" value="F:electron transfer activity"/>
    <property type="evidence" value="ECO:0007669"/>
    <property type="project" value="InterPro"/>
</dbReference>
<dbReference type="SUPFAM" id="SSF46626">
    <property type="entry name" value="Cytochrome c"/>
    <property type="match status" value="2"/>
</dbReference>
<dbReference type="Proteomes" id="UP000539372">
    <property type="component" value="Unassembled WGS sequence"/>
</dbReference>
<keyword evidence="4 8" id="KW-0349">Heme</keyword>